<proteinExistence type="predicted"/>
<organism evidence="1 2">
    <name type="scientific">Mucilaginibacter auburnensis</name>
    <dbReference type="NCBI Taxonomy" id="1457233"/>
    <lineage>
        <taxon>Bacteria</taxon>
        <taxon>Pseudomonadati</taxon>
        <taxon>Bacteroidota</taxon>
        <taxon>Sphingobacteriia</taxon>
        <taxon>Sphingobacteriales</taxon>
        <taxon>Sphingobacteriaceae</taxon>
        <taxon>Mucilaginibacter</taxon>
    </lineage>
</organism>
<evidence type="ECO:0000313" key="1">
    <source>
        <dbReference type="EMBL" id="PJJ80153.1"/>
    </source>
</evidence>
<dbReference type="EMBL" id="PGFJ01000002">
    <property type="protein sequence ID" value="PJJ80153.1"/>
    <property type="molecule type" value="Genomic_DNA"/>
</dbReference>
<dbReference type="OrthoDB" id="1494474at2"/>
<evidence type="ECO:0000313" key="2">
    <source>
        <dbReference type="Proteomes" id="UP000242687"/>
    </source>
</evidence>
<protein>
    <submittedName>
        <fullName evidence="1">Uncharacterized protein</fullName>
    </submittedName>
</protein>
<keyword evidence="2" id="KW-1185">Reference proteome</keyword>
<accession>A0A2H9VPA4</accession>
<reference evidence="1 2" key="1">
    <citation type="submission" date="2017-11" db="EMBL/GenBank/DDBJ databases">
        <title>Genomic Encyclopedia of Archaeal and Bacterial Type Strains, Phase II (KMG-II): From Individual Species to Whole Genera.</title>
        <authorList>
            <person name="Goeker M."/>
        </authorList>
    </citation>
    <scope>NUCLEOTIDE SEQUENCE [LARGE SCALE GENOMIC DNA]</scope>
    <source>
        <strain evidence="1 2">DSM 28175</strain>
    </source>
</reference>
<dbReference type="RefSeq" id="WP_100342445.1">
    <property type="nucleotide sequence ID" value="NZ_PGFJ01000002.1"/>
</dbReference>
<name>A0A2H9VPA4_9SPHI</name>
<sequence>MDIKYIIETFRKAHESIEETIENIKPLYSDEQQLWPQLEKLSVPVLIHEKLINFLADSMQMVNDEERFKSFDLEDIKTIYQLLVEYYPNNIQYRLDLIGFVYNVLDNEKEASALANEAVKMMDTKRTEFVRFLK</sequence>
<dbReference type="AlphaFoldDB" id="A0A2H9VPA4"/>
<dbReference type="Proteomes" id="UP000242687">
    <property type="component" value="Unassembled WGS sequence"/>
</dbReference>
<gene>
    <name evidence="1" type="ORF">CLV57_3299</name>
</gene>
<comment type="caution">
    <text evidence="1">The sequence shown here is derived from an EMBL/GenBank/DDBJ whole genome shotgun (WGS) entry which is preliminary data.</text>
</comment>